<organism evidence="1">
    <name type="scientific">Arundo donax</name>
    <name type="common">Giant reed</name>
    <name type="synonym">Donax arundinaceus</name>
    <dbReference type="NCBI Taxonomy" id="35708"/>
    <lineage>
        <taxon>Eukaryota</taxon>
        <taxon>Viridiplantae</taxon>
        <taxon>Streptophyta</taxon>
        <taxon>Embryophyta</taxon>
        <taxon>Tracheophyta</taxon>
        <taxon>Spermatophyta</taxon>
        <taxon>Magnoliopsida</taxon>
        <taxon>Liliopsida</taxon>
        <taxon>Poales</taxon>
        <taxon>Poaceae</taxon>
        <taxon>PACMAD clade</taxon>
        <taxon>Arundinoideae</taxon>
        <taxon>Arundineae</taxon>
        <taxon>Arundo</taxon>
    </lineage>
</organism>
<reference evidence="1" key="1">
    <citation type="submission" date="2014-09" db="EMBL/GenBank/DDBJ databases">
        <authorList>
            <person name="Magalhaes I.L.F."/>
            <person name="Oliveira U."/>
            <person name="Santos F.R."/>
            <person name="Vidigal T.H.D.A."/>
            <person name="Brescovit A.D."/>
            <person name="Santos A.J."/>
        </authorList>
    </citation>
    <scope>NUCLEOTIDE SEQUENCE</scope>
    <source>
        <tissue evidence="1">Shoot tissue taken approximately 20 cm above the soil surface</tissue>
    </source>
</reference>
<accession>A0A0A9FE48</accession>
<protein>
    <submittedName>
        <fullName evidence="1">Uncharacterized protein</fullName>
    </submittedName>
</protein>
<reference evidence="1" key="2">
    <citation type="journal article" date="2015" name="Data Brief">
        <title>Shoot transcriptome of the giant reed, Arundo donax.</title>
        <authorList>
            <person name="Barrero R.A."/>
            <person name="Guerrero F.D."/>
            <person name="Moolhuijzen P."/>
            <person name="Goolsby J.A."/>
            <person name="Tidwell J."/>
            <person name="Bellgard S.E."/>
            <person name="Bellgard M.I."/>
        </authorList>
    </citation>
    <scope>NUCLEOTIDE SEQUENCE</scope>
    <source>
        <tissue evidence="1">Shoot tissue taken approximately 20 cm above the soil surface</tissue>
    </source>
</reference>
<dbReference type="EMBL" id="GBRH01189485">
    <property type="protein sequence ID" value="JAE08411.1"/>
    <property type="molecule type" value="Transcribed_RNA"/>
</dbReference>
<dbReference type="AlphaFoldDB" id="A0A0A9FE48"/>
<proteinExistence type="predicted"/>
<evidence type="ECO:0000313" key="1">
    <source>
        <dbReference type="EMBL" id="JAE08411.1"/>
    </source>
</evidence>
<name>A0A0A9FE48_ARUDO</name>
<sequence>MFCCSHLNQFTCSFYC</sequence>